<dbReference type="Gene3D" id="1.25.40.10">
    <property type="entry name" value="Tetratricopeptide repeat domain"/>
    <property type="match status" value="1"/>
</dbReference>
<gene>
    <name evidence="1" type="ORF">METZ01_LOCUS201298</name>
</gene>
<feature type="non-terminal residue" evidence="1">
    <location>
        <position position="192"/>
    </location>
</feature>
<reference evidence="1" key="1">
    <citation type="submission" date="2018-05" db="EMBL/GenBank/DDBJ databases">
        <authorList>
            <person name="Lanie J.A."/>
            <person name="Ng W.-L."/>
            <person name="Kazmierczak K.M."/>
            <person name="Andrzejewski T.M."/>
            <person name="Davidsen T.M."/>
            <person name="Wayne K.J."/>
            <person name="Tettelin H."/>
            <person name="Glass J.I."/>
            <person name="Rusch D."/>
            <person name="Podicherti R."/>
            <person name="Tsui H.-C.T."/>
            <person name="Winkler M.E."/>
        </authorList>
    </citation>
    <scope>NUCLEOTIDE SEQUENCE</scope>
</reference>
<name>A0A382EEF9_9ZZZZ</name>
<dbReference type="SUPFAM" id="SSF48452">
    <property type="entry name" value="TPR-like"/>
    <property type="match status" value="1"/>
</dbReference>
<accession>A0A382EEF9</accession>
<dbReference type="InterPro" id="IPR019734">
    <property type="entry name" value="TPR_rpt"/>
</dbReference>
<dbReference type="AlphaFoldDB" id="A0A382EEF9"/>
<evidence type="ECO:0000313" key="1">
    <source>
        <dbReference type="EMBL" id="SVB48444.1"/>
    </source>
</evidence>
<organism evidence="1">
    <name type="scientific">marine metagenome</name>
    <dbReference type="NCBI Taxonomy" id="408172"/>
    <lineage>
        <taxon>unclassified sequences</taxon>
        <taxon>metagenomes</taxon>
        <taxon>ecological metagenomes</taxon>
    </lineage>
</organism>
<dbReference type="EMBL" id="UINC01043839">
    <property type="protein sequence ID" value="SVB48444.1"/>
    <property type="molecule type" value="Genomic_DNA"/>
</dbReference>
<dbReference type="InterPro" id="IPR011990">
    <property type="entry name" value="TPR-like_helical_dom_sf"/>
</dbReference>
<sequence>MNFLIKTIVIATVISLMPLVTSVVVPEYAGFNIEAADDKKKKKRTRVKLPSKKAQKILQTVQPFLEEELWIEAVEVLAVIGTDPKFTDTDRARLNWYMGYIYFAQEKYRLAIVEYEKLLNSGGADDKMQNQARFSLAQLAFIQEDYRKSVKYLLQWIDNEDEPSSQGYSLIATAYFQLEDFRKSKTFIETAI</sequence>
<proteinExistence type="predicted"/>
<protein>
    <submittedName>
        <fullName evidence="1">Uncharacterized protein</fullName>
    </submittedName>
</protein>
<dbReference type="Pfam" id="PF13181">
    <property type="entry name" value="TPR_8"/>
    <property type="match status" value="1"/>
</dbReference>